<dbReference type="PROSITE" id="PS51186">
    <property type="entry name" value="GNAT"/>
    <property type="match status" value="1"/>
</dbReference>
<keyword evidence="4" id="KW-1185">Reference proteome</keyword>
<accession>A0A4P7GP70</accession>
<evidence type="ECO:0000259" key="2">
    <source>
        <dbReference type="PROSITE" id="PS51186"/>
    </source>
</evidence>
<evidence type="ECO:0000256" key="1">
    <source>
        <dbReference type="SAM" id="MobiDB-lite"/>
    </source>
</evidence>
<dbReference type="KEGG" id="noy:EXE57_18365"/>
<dbReference type="Pfam" id="PF00583">
    <property type="entry name" value="Acetyltransf_1"/>
    <property type="match status" value="1"/>
</dbReference>
<protein>
    <submittedName>
        <fullName evidence="3">GNAT family N-acetyltransferase</fullName>
    </submittedName>
</protein>
<gene>
    <name evidence="3" type="ORF">EXE57_18365</name>
</gene>
<dbReference type="InterPro" id="IPR016181">
    <property type="entry name" value="Acyl_CoA_acyltransferase"/>
</dbReference>
<dbReference type="GO" id="GO:0016747">
    <property type="term" value="F:acyltransferase activity, transferring groups other than amino-acyl groups"/>
    <property type="evidence" value="ECO:0007669"/>
    <property type="project" value="InterPro"/>
</dbReference>
<dbReference type="OrthoDB" id="529907at2"/>
<dbReference type="InterPro" id="IPR000182">
    <property type="entry name" value="GNAT_dom"/>
</dbReference>
<dbReference type="SUPFAM" id="SSF55729">
    <property type="entry name" value="Acyl-CoA N-acyltransferases (Nat)"/>
    <property type="match status" value="1"/>
</dbReference>
<dbReference type="EMBL" id="CP038267">
    <property type="protein sequence ID" value="QBR94025.1"/>
    <property type="molecule type" value="Genomic_DNA"/>
</dbReference>
<dbReference type="Gene3D" id="3.40.630.30">
    <property type="match status" value="1"/>
</dbReference>
<organism evidence="3 4">
    <name type="scientific">Nocardioides euryhalodurans</name>
    <dbReference type="NCBI Taxonomy" id="2518370"/>
    <lineage>
        <taxon>Bacteria</taxon>
        <taxon>Bacillati</taxon>
        <taxon>Actinomycetota</taxon>
        <taxon>Actinomycetes</taxon>
        <taxon>Propionibacteriales</taxon>
        <taxon>Nocardioidaceae</taxon>
        <taxon>Nocardioides</taxon>
    </lineage>
</organism>
<evidence type="ECO:0000313" key="4">
    <source>
        <dbReference type="Proteomes" id="UP000294894"/>
    </source>
</evidence>
<name>A0A4P7GP70_9ACTN</name>
<reference evidence="3 4" key="1">
    <citation type="submission" date="2019-03" db="EMBL/GenBank/DDBJ databases">
        <title>Three New Species of Nocardioides, Nocardioides euryhalodurans sp. nov., Nocardioides seonyuensis sp. nov. and Nocardioides eburneoflavus sp. nov., Iolated from Soil.</title>
        <authorList>
            <person name="Roh S.G."/>
            <person name="Lee C."/>
            <person name="Kim M.-K."/>
            <person name="Kim S.B."/>
        </authorList>
    </citation>
    <scope>NUCLEOTIDE SEQUENCE [LARGE SCALE GENOMIC DNA]</scope>
    <source>
        <strain evidence="3 4">MMS17-SY117</strain>
    </source>
</reference>
<dbReference type="Proteomes" id="UP000294894">
    <property type="component" value="Chromosome"/>
</dbReference>
<keyword evidence="3" id="KW-0808">Transferase</keyword>
<evidence type="ECO:0000313" key="3">
    <source>
        <dbReference type="EMBL" id="QBR94025.1"/>
    </source>
</evidence>
<feature type="domain" description="N-acetyltransferase" evidence="2">
    <location>
        <begin position="14"/>
        <end position="90"/>
    </location>
</feature>
<dbReference type="AlphaFoldDB" id="A0A4P7GP70"/>
<feature type="region of interest" description="Disordered" evidence="1">
    <location>
        <begin position="1"/>
        <end position="20"/>
    </location>
</feature>
<sequence>MPWCGRPAPPRGTRPDLTGRGVGRALTESVIDLADTWLDVRRLVVVVFVDHDRAIGLDESSGFQREGVVRELGFRRGMYVEAVVVGHRRP</sequence>
<proteinExistence type="predicted"/>